<comment type="caution">
    <text evidence="2">The sequence shown here is derived from an EMBL/GenBank/DDBJ whole genome shotgun (WGS) entry which is preliminary data.</text>
</comment>
<dbReference type="Proteomes" id="UP000294003">
    <property type="component" value="Unassembled WGS sequence"/>
</dbReference>
<dbReference type="InterPro" id="IPR054215">
    <property type="entry name" value="DUF6923"/>
</dbReference>
<feature type="domain" description="DUF6923" evidence="1">
    <location>
        <begin position="42"/>
        <end position="242"/>
    </location>
</feature>
<evidence type="ECO:0000313" key="2">
    <source>
        <dbReference type="EMBL" id="RYO92994.1"/>
    </source>
</evidence>
<keyword evidence="3" id="KW-1185">Reference proteome</keyword>
<sequence>MIGPPTTVTVTSTVTAIVTPTCEPPTPLECDKYGYLIQYNSLYRVDLQTGGYEQVASAVSDGNNVNAIGYHPLDNYLYGIVNPTRQLIRISSRGEATVVSNFTVAEMGATANVGDVDGEGYFWFGGAGRTWHQVDLRRPGSATYGTIVARGTADTLGLSVADWVHIPAAGPYLWGVAAGVVGGGTGTTLMRFSLATKRWEAVARYRVLARGGYGALYGINNGTLYASNNAVGQIWAFNVFGGAPRLGSDWHEPVRFDVEFPGREWKSGYAFLRIELTAEEAIVVVNAKEPRSSPIVLDLILQFWVCSSNALRGAAPSIWRNEPTTLPLVKLFETSVAKSA</sequence>
<reference evidence="2 3" key="1">
    <citation type="submission" date="2018-06" db="EMBL/GenBank/DDBJ databases">
        <title>Complete Genomes of Monosporascus.</title>
        <authorList>
            <person name="Robinson A.J."/>
            <person name="Natvig D.O."/>
        </authorList>
    </citation>
    <scope>NUCLEOTIDE SEQUENCE [LARGE SCALE GENOMIC DNA]</scope>
    <source>
        <strain evidence="2 3">CBS 609.92</strain>
    </source>
</reference>
<evidence type="ECO:0000259" key="1">
    <source>
        <dbReference type="Pfam" id="PF21959"/>
    </source>
</evidence>
<proteinExistence type="predicted"/>
<dbReference type="Pfam" id="PF21959">
    <property type="entry name" value="DUF6923"/>
    <property type="match status" value="1"/>
</dbReference>
<dbReference type="SUPFAM" id="SSF63829">
    <property type="entry name" value="Calcium-dependent phosphotriesterase"/>
    <property type="match status" value="1"/>
</dbReference>
<accession>A0ABY0HGM1</accession>
<evidence type="ECO:0000313" key="3">
    <source>
        <dbReference type="Proteomes" id="UP000294003"/>
    </source>
</evidence>
<gene>
    <name evidence="2" type="ORF">DL762_001356</name>
</gene>
<protein>
    <recommendedName>
        <fullName evidence="1">DUF6923 domain-containing protein</fullName>
    </recommendedName>
</protein>
<dbReference type="EMBL" id="QJNS01000022">
    <property type="protein sequence ID" value="RYO92994.1"/>
    <property type="molecule type" value="Genomic_DNA"/>
</dbReference>
<name>A0ABY0HGM1_9PEZI</name>
<organism evidence="2 3">
    <name type="scientific">Monosporascus cannonballus</name>
    <dbReference type="NCBI Taxonomy" id="155416"/>
    <lineage>
        <taxon>Eukaryota</taxon>
        <taxon>Fungi</taxon>
        <taxon>Dikarya</taxon>
        <taxon>Ascomycota</taxon>
        <taxon>Pezizomycotina</taxon>
        <taxon>Sordariomycetes</taxon>
        <taxon>Xylariomycetidae</taxon>
        <taxon>Xylariales</taxon>
        <taxon>Xylariales incertae sedis</taxon>
        <taxon>Monosporascus</taxon>
    </lineage>
</organism>